<name>A0ABW5WU21_9STAP</name>
<feature type="binding site" description="axial binding residue" evidence="11">
    <location>
        <position position="287"/>
    </location>
    <ligand>
        <name>heme</name>
        <dbReference type="ChEBI" id="CHEBI:30413"/>
    </ligand>
    <ligandPart>
        <name>Fe</name>
        <dbReference type="ChEBI" id="CHEBI:18248"/>
    </ligandPart>
</feature>
<feature type="binding site" description="axial binding residue" evidence="11">
    <location>
        <position position="225"/>
    </location>
    <ligand>
        <name>heme</name>
        <dbReference type="ChEBI" id="CHEBI:30413"/>
    </ligand>
    <ligandPart>
        <name>Fe</name>
        <dbReference type="ChEBI" id="CHEBI:18248"/>
    </ligandPart>
</feature>
<keyword evidence="13" id="KW-1185">Reference proteome</keyword>
<feature type="transmembrane region" description="Helical" evidence="11">
    <location>
        <begin position="282"/>
        <end position="305"/>
    </location>
</feature>
<organism evidence="12 13">
    <name type="scientific">Corticicoccus populi</name>
    <dbReference type="NCBI Taxonomy" id="1812821"/>
    <lineage>
        <taxon>Bacteria</taxon>
        <taxon>Bacillati</taxon>
        <taxon>Bacillota</taxon>
        <taxon>Bacilli</taxon>
        <taxon>Bacillales</taxon>
        <taxon>Staphylococcaceae</taxon>
        <taxon>Corticicoccus</taxon>
    </lineage>
</organism>
<evidence type="ECO:0000256" key="5">
    <source>
        <dbReference type="ARBA" id="ARBA00022989"/>
    </source>
</evidence>
<feature type="transmembrane region" description="Helical" evidence="11">
    <location>
        <begin position="227"/>
        <end position="244"/>
    </location>
</feature>
<comment type="cofactor">
    <cofactor evidence="11">
        <name>heme b</name>
        <dbReference type="ChEBI" id="CHEBI:60344"/>
    </cofactor>
</comment>
<feature type="transmembrane region" description="Helical" evidence="11">
    <location>
        <begin position="132"/>
        <end position="154"/>
    </location>
</feature>
<keyword evidence="5 11" id="KW-1133">Transmembrane helix</keyword>
<feature type="transmembrane region" description="Helical" evidence="11">
    <location>
        <begin position="70"/>
        <end position="91"/>
    </location>
</feature>
<keyword evidence="3 11" id="KW-0812">Transmembrane</keyword>
<evidence type="ECO:0000256" key="8">
    <source>
        <dbReference type="ARBA" id="ARBA00023133"/>
    </source>
</evidence>
<comment type="similarity">
    <text evidence="11">Belongs to the COX15/CtaA family. Type 1 subfamily.</text>
</comment>
<dbReference type="InterPro" id="IPR003780">
    <property type="entry name" value="COX15/CtaA_fam"/>
</dbReference>
<dbReference type="PANTHER" id="PTHR35457:SF1">
    <property type="entry name" value="HEME A SYNTHASE"/>
    <property type="match status" value="1"/>
</dbReference>
<evidence type="ECO:0000256" key="7">
    <source>
        <dbReference type="ARBA" id="ARBA00023004"/>
    </source>
</evidence>
<dbReference type="Proteomes" id="UP001597519">
    <property type="component" value="Unassembled WGS sequence"/>
</dbReference>
<feature type="transmembrane region" description="Helical" evidence="11">
    <location>
        <begin position="175"/>
        <end position="192"/>
    </location>
</feature>
<evidence type="ECO:0000256" key="4">
    <source>
        <dbReference type="ARBA" id="ARBA00022723"/>
    </source>
</evidence>
<evidence type="ECO:0000256" key="2">
    <source>
        <dbReference type="ARBA" id="ARBA00022475"/>
    </source>
</evidence>
<comment type="subcellular location">
    <subcellularLocation>
        <location evidence="11">Cell membrane</location>
        <topology evidence="11">Multi-pass membrane protein</topology>
    </subcellularLocation>
    <subcellularLocation>
        <location evidence="1">Membrane</location>
        <topology evidence="1">Multi-pass membrane protein</topology>
    </subcellularLocation>
</comment>
<comment type="caution">
    <text evidence="12">The sequence shown here is derived from an EMBL/GenBank/DDBJ whole genome shotgun (WGS) entry which is preliminary data.</text>
</comment>
<evidence type="ECO:0000256" key="10">
    <source>
        <dbReference type="ARBA" id="ARBA00023157"/>
    </source>
</evidence>
<evidence type="ECO:0000313" key="13">
    <source>
        <dbReference type="Proteomes" id="UP001597519"/>
    </source>
</evidence>
<comment type="subunit">
    <text evidence="11">Interacts with CtaB.</text>
</comment>
<gene>
    <name evidence="11" type="primary">ctaA</name>
    <name evidence="12" type="ORF">ACFSX4_05160</name>
</gene>
<dbReference type="Pfam" id="PF02628">
    <property type="entry name" value="COX15-CtaA"/>
    <property type="match status" value="1"/>
</dbReference>
<evidence type="ECO:0000256" key="6">
    <source>
        <dbReference type="ARBA" id="ARBA00023002"/>
    </source>
</evidence>
<dbReference type="InterPro" id="IPR023755">
    <property type="entry name" value="HemeA_Synthase_type1"/>
</dbReference>
<dbReference type="PANTHER" id="PTHR35457">
    <property type="entry name" value="HEME A SYNTHASE"/>
    <property type="match status" value="1"/>
</dbReference>
<feature type="transmembrane region" description="Helical" evidence="11">
    <location>
        <begin position="12"/>
        <end position="32"/>
    </location>
</feature>
<comment type="pathway">
    <text evidence="11">Porphyrin-containing compound metabolism; heme A biosynthesis; heme A from heme O: step 1/1.</text>
</comment>
<accession>A0ABW5WU21</accession>
<comment type="function">
    <text evidence="11">Catalyzes the conversion of heme O to heme A by two successive hydroxylations of the methyl group at C8. The first hydroxylation forms heme I, the second hydroxylation results in an unstable dihydroxymethyl group, which spontaneously dehydrates, resulting in the formyl group of heme A.</text>
</comment>
<comment type="catalytic activity">
    <reaction evidence="11">
        <text>Fe(II)-heme o + 2 A + H2O = Fe(II)-heme a + 2 AH2</text>
        <dbReference type="Rhea" id="RHEA:63388"/>
        <dbReference type="ChEBI" id="CHEBI:13193"/>
        <dbReference type="ChEBI" id="CHEBI:15377"/>
        <dbReference type="ChEBI" id="CHEBI:17499"/>
        <dbReference type="ChEBI" id="CHEBI:60530"/>
        <dbReference type="ChEBI" id="CHEBI:61715"/>
        <dbReference type="EC" id="1.17.99.9"/>
    </reaction>
</comment>
<keyword evidence="6 11" id="KW-0560">Oxidoreductase</keyword>
<protein>
    <recommendedName>
        <fullName evidence="11">Heme A synthase</fullName>
        <shortName evidence="11">HAS</shortName>
        <ecNumber evidence="11">1.17.99.9</ecNumber>
    </recommendedName>
    <alternativeName>
        <fullName evidence="11">Cytochrome aa3-controlling protein</fullName>
    </alternativeName>
</protein>
<proteinExistence type="inferred from homology"/>
<feature type="transmembrane region" description="Helical" evidence="11">
    <location>
        <begin position="103"/>
        <end position="126"/>
    </location>
</feature>
<evidence type="ECO:0000256" key="11">
    <source>
        <dbReference type="HAMAP-Rule" id="MF_01664"/>
    </source>
</evidence>
<keyword evidence="10" id="KW-1015">Disulfide bond</keyword>
<dbReference type="InterPro" id="IPR050450">
    <property type="entry name" value="COX15/CtaA_HemeA_synthase"/>
</dbReference>
<keyword evidence="8 11" id="KW-0350">Heme biosynthesis</keyword>
<keyword evidence="7 11" id="KW-0408">Iron</keyword>
<keyword evidence="9 11" id="KW-0472">Membrane</keyword>
<evidence type="ECO:0000256" key="1">
    <source>
        <dbReference type="ARBA" id="ARBA00004141"/>
    </source>
</evidence>
<dbReference type="RefSeq" id="WP_377772227.1">
    <property type="nucleotide sequence ID" value="NZ_JBHUOQ010000001.1"/>
</dbReference>
<reference evidence="13" key="1">
    <citation type="journal article" date="2019" name="Int. J. Syst. Evol. Microbiol.">
        <title>The Global Catalogue of Microorganisms (GCM) 10K type strain sequencing project: providing services to taxonomists for standard genome sequencing and annotation.</title>
        <authorList>
            <consortium name="The Broad Institute Genomics Platform"/>
            <consortium name="The Broad Institute Genome Sequencing Center for Infectious Disease"/>
            <person name="Wu L."/>
            <person name="Ma J."/>
        </authorList>
    </citation>
    <scope>NUCLEOTIDE SEQUENCE [LARGE SCALE GENOMIC DNA]</scope>
    <source>
        <strain evidence="13">KCTC 33575</strain>
    </source>
</reference>
<keyword evidence="4 11" id="KW-0479">Metal-binding</keyword>
<dbReference type="EMBL" id="JBHUOQ010000001">
    <property type="protein sequence ID" value="MFD2829849.1"/>
    <property type="molecule type" value="Genomic_DNA"/>
</dbReference>
<dbReference type="HAMAP" id="MF_01664">
    <property type="entry name" value="HemeA_synth_type1"/>
    <property type="match status" value="1"/>
</dbReference>
<evidence type="ECO:0000256" key="9">
    <source>
        <dbReference type="ARBA" id="ARBA00023136"/>
    </source>
</evidence>
<evidence type="ECO:0000256" key="3">
    <source>
        <dbReference type="ARBA" id="ARBA00022692"/>
    </source>
</evidence>
<evidence type="ECO:0000313" key="12">
    <source>
        <dbReference type="EMBL" id="MFD2829849.1"/>
    </source>
</evidence>
<dbReference type="EC" id="1.17.99.9" evidence="11"/>
<feature type="transmembrane region" description="Helical" evidence="11">
    <location>
        <begin position="256"/>
        <end position="276"/>
    </location>
</feature>
<sequence>MNEKTFFGVLRLYKNLKIVALLTTIAMVFVQIGGALVTKTGSADGCGDSWPLCHGQLIPADWPIETIIELAHRGVSGIAIILLALLCIMALKQIPHIRETKFLVAVSFGFIIIQSLIGAAAVIGIWEGDFVLAAHFGISLICFAAVFLLTLLIFEVDKKYDATILMIGPFLRYNTIFLTIYIYFVVYSGALVRHTDSSLACMSWPHCGPESIWAVNFYQWVQMSHRLAAFIAIVWVFLIMIHAIRKYSHYRVIKYGWIIAFTLIAMQAVTGMLSIFTMVNIFIALLHALFITLLFGLLCYFIMLLSRSKNNTK</sequence>
<keyword evidence="2 11" id="KW-1003">Cell membrane</keyword>